<keyword evidence="3" id="KW-1185">Reference proteome</keyword>
<feature type="region of interest" description="Disordered" evidence="1">
    <location>
        <begin position="1"/>
        <end position="42"/>
    </location>
</feature>
<evidence type="ECO:0000313" key="3">
    <source>
        <dbReference type="Proteomes" id="UP000747542"/>
    </source>
</evidence>
<name>A0A8J5JD62_HOMAM</name>
<dbReference type="EMBL" id="JAHLQT010044398">
    <property type="protein sequence ID" value="KAG7154518.1"/>
    <property type="molecule type" value="Genomic_DNA"/>
</dbReference>
<dbReference type="Proteomes" id="UP000747542">
    <property type="component" value="Unassembled WGS sequence"/>
</dbReference>
<dbReference type="AlphaFoldDB" id="A0A8J5JD62"/>
<evidence type="ECO:0000256" key="1">
    <source>
        <dbReference type="SAM" id="MobiDB-lite"/>
    </source>
</evidence>
<organism evidence="2 3">
    <name type="scientific">Homarus americanus</name>
    <name type="common">American lobster</name>
    <dbReference type="NCBI Taxonomy" id="6706"/>
    <lineage>
        <taxon>Eukaryota</taxon>
        <taxon>Metazoa</taxon>
        <taxon>Ecdysozoa</taxon>
        <taxon>Arthropoda</taxon>
        <taxon>Crustacea</taxon>
        <taxon>Multicrustacea</taxon>
        <taxon>Malacostraca</taxon>
        <taxon>Eumalacostraca</taxon>
        <taxon>Eucarida</taxon>
        <taxon>Decapoda</taxon>
        <taxon>Pleocyemata</taxon>
        <taxon>Astacidea</taxon>
        <taxon>Nephropoidea</taxon>
        <taxon>Nephropidae</taxon>
        <taxon>Homarus</taxon>
    </lineage>
</organism>
<gene>
    <name evidence="2" type="ORF">Hamer_G026210</name>
</gene>
<feature type="compositionally biased region" description="Polar residues" evidence="1">
    <location>
        <begin position="29"/>
        <end position="42"/>
    </location>
</feature>
<comment type="caution">
    <text evidence="2">The sequence shown here is derived from an EMBL/GenBank/DDBJ whole genome shotgun (WGS) entry which is preliminary data.</text>
</comment>
<protein>
    <submittedName>
        <fullName evidence="2">Uncharacterized protein</fullName>
    </submittedName>
</protein>
<accession>A0A8J5JD62</accession>
<reference evidence="2" key="1">
    <citation type="journal article" date="2021" name="Sci. Adv.">
        <title>The American lobster genome reveals insights on longevity, neural, and immune adaptations.</title>
        <authorList>
            <person name="Polinski J.M."/>
            <person name="Zimin A.V."/>
            <person name="Clark K.F."/>
            <person name="Kohn A.B."/>
            <person name="Sadowski N."/>
            <person name="Timp W."/>
            <person name="Ptitsyn A."/>
            <person name="Khanna P."/>
            <person name="Romanova D.Y."/>
            <person name="Williams P."/>
            <person name="Greenwood S.J."/>
            <person name="Moroz L.L."/>
            <person name="Walt D.R."/>
            <person name="Bodnar A.G."/>
        </authorList>
    </citation>
    <scope>NUCLEOTIDE SEQUENCE</scope>
    <source>
        <strain evidence="2">GMGI-L3</strain>
    </source>
</reference>
<evidence type="ECO:0000313" key="2">
    <source>
        <dbReference type="EMBL" id="KAG7154518.1"/>
    </source>
</evidence>
<feature type="compositionally biased region" description="Basic and acidic residues" evidence="1">
    <location>
        <begin position="178"/>
        <end position="192"/>
    </location>
</feature>
<sequence length="198" mass="22172">MRKATDSQDEVNEINNANDSIVEDDPASVSGNYPTLLQDPASNSRTDIAQQNALSVKQLWKQFHIRCAVDHMVAARNKITLATIKHAWKPLLPHPSNARSAMRRRADLLEAAVESARSVPAPGFREADAERIDESLKENDEEMTDDVADEAREDDAGEEPKHKITTSKLSPILGTRSNIREQVEESSENERVHRQRAK</sequence>
<feature type="region of interest" description="Disordered" evidence="1">
    <location>
        <begin position="133"/>
        <end position="198"/>
    </location>
</feature>
<feature type="compositionally biased region" description="Acidic residues" evidence="1">
    <location>
        <begin position="139"/>
        <end position="157"/>
    </location>
</feature>
<proteinExistence type="predicted"/>